<dbReference type="AlphaFoldDB" id="A0A2S4M3B8"/>
<dbReference type="Pfam" id="PF00528">
    <property type="entry name" value="BPD_transp_1"/>
    <property type="match status" value="1"/>
</dbReference>
<dbReference type="SUPFAM" id="SSF161098">
    <property type="entry name" value="MetI-like"/>
    <property type="match status" value="1"/>
</dbReference>
<feature type="transmembrane region" description="Helical" evidence="8">
    <location>
        <begin position="168"/>
        <end position="188"/>
    </location>
</feature>
<dbReference type="PANTHER" id="PTHR42929">
    <property type="entry name" value="INNER MEMBRANE ABC TRANSPORTER PERMEASE PROTEIN YDCU-RELATED-RELATED"/>
    <property type="match status" value="1"/>
</dbReference>
<dbReference type="GO" id="GO:0055085">
    <property type="term" value="P:transmembrane transport"/>
    <property type="evidence" value="ECO:0007669"/>
    <property type="project" value="InterPro"/>
</dbReference>
<gene>
    <name evidence="10" type="ORF">CYD53_11231</name>
</gene>
<dbReference type="RefSeq" id="WP_425428320.1">
    <property type="nucleotide sequence ID" value="NZ_PQFZ01000012.1"/>
</dbReference>
<name>A0A2S4M3B8_9HYPH</name>
<comment type="caution">
    <text evidence="10">The sequence shown here is derived from an EMBL/GenBank/DDBJ whole genome shotgun (WGS) entry which is preliminary data.</text>
</comment>
<feature type="transmembrane region" description="Helical" evidence="8">
    <location>
        <begin position="81"/>
        <end position="104"/>
    </location>
</feature>
<dbReference type="Proteomes" id="UP000236919">
    <property type="component" value="Unassembled WGS sequence"/>
</dbReference>
<protein>
    <submittedName>
        <fullName evidence="10">Putative spermidine/putrescine transport system permease protein</fullName>
    </submittedName>
</protein>
<dbReference type="CDD" id="cd06261">
    <property type="entry name" value="TM_PBP2"/>
    <property type="match status" value="1"/>
</dbReference>
<organism evidence="10 11">
    <name type="scientific">Bosea psychrotolerans</name>
    <dbReference type="NCBI Taxonomy" id="1871628"/>
    <lineage>
        <taxon>Bacteria</taxon>
        <taxon>Pseudomonadati</taxon>
        <taxon>Pseudomonadota</taxon>
        <taxon>Alphaproteobacteria</taxon>
        <taxon>Hyphomicrobiales</taxon>
        <taxon>Boseaceae</taxon>
        <taxon>Bosea</taxon>
    </lineage>
</organism>
<evidence type="ECO:0000256" key="5">
    <source>
        <dbReference type="ARBA" id="ARBA00022692"/>
    </source>
</evidence>
<evidence type="ECO:0000256" key="2">
    <source>
        <dbReference type="ARBA" id="ARBA00007069"/>
    </source>
</evidence>
<keyword evidence="4" id="KW-1003">Cell membrane</keyword>
<feature type="transmembrane region" description="Helical" evidence="8">
    <location>
        <begin position="265"/>
        <end position="286"/>
    </location>
</feature>
<evidence type="ECO:0000259" key="9">
    <source>
        <dbReference type="PROSITE" id="PS50928"/>
    </source>
</evidence>
<dbReference type="PROSITE" id="PS50928">
    <property type="entry name" value="ABC_TM1"/>
    <property type="match status" value="1"/>
</dbReference>
<evidence type="ECO:0000256" key="6">
    <source>
        <dbReference type="ARBA" id="ARBA00022989"/>
    </source>
</evidence>
<dbReference type="GO" id="GO:0005886">
    <property type="term" value="C:plasma membrane"/>
    <property type="evidence" value="ECO:0007669"/>
    <property type="project" value="UniProtKB-SubCell"/>
</dbReference>
<keyword evidence="11" id="KW-1185">Reference proteome</keyword>
<evidence type="ECO:0000256" key="3">
    <source>
        <dbReference type="ARBA" id="ARBA00022448"/>
    </source>
</evidence>
<dbReference type="InterPro" id="IPR035906">
    <property type="entry name" value="MetI-like_sf"/>
</dbReference>
<evidence type="ECO:0000256" key="4">
    <source>
        <dbReference type="ARBA" id="ARBA00022475"/>
    </source>
</evidence>
<keyword evidence="6 8" id="KW-1133">Transmembrane helix</keyword>
<feature type="transmembrane region" description="Helical" evidence="8">
    <location>
        <begin position="209"/>
        <end position="238"/>
    </location>
</feature>
<evidence type="ECO:0000313" key="10">
    <source>
        <dbReference type="EMBL" id="POR49208.1"/>
    </source>
</evidence>
<reference evidence="10 11" key="1">
    <citation type="submission" date="2018-01" db="EMBL/GenBank/DDBJ databases">
        <title>Genomic Encyclopedia of Type Strains, Phase III (KMG-III): the genomes of soil and plant-associated and newly described type strains.</title>
        <authorList>
            <person name="Whitman W."/>
        </authorList>
    </citation>
    <scope>NUCLEOTIDE SEQUENCE [LARGE SCALE GENOMIC DNA]</scope>
    <source>
        <strain evidence="10 11">1131</strain>
    </source>
</reference>
<proteinExistence type="inferred from homology"/>
<accession>A0A2S4M3B8</accession>
<dbReference type="Gene3D" id="1.10.3720.10">
    <property type="entry name" value="MetI-like"/>
    <property type="match status" value="1"/>
</dbReference>
<evidence type="ECO:0000256" key="7">
    <source>
        <dbReference type="ARBA" id="ARBA00023136"/>
    </source>
</evidence>
<comment type="similarity">
    <text evidence="2">Belongs to the binding-protein-dependent transport system permease family. CysTW subfamily.</text>
</comment>
<keyword evidence="3 8" id="KW-0813">Transport</keyword>
<sequence>MSAAAAIAAPAPVSDTRRSGLALVVLLIAPIALVNALGFLVPVLNLARMSFYEVEPTGAMREVYTLATWLTVFQDTFYAELILNSITVSLGITLLTLVCSYPIALYLHRSSGTWRTILLVLVISPLLTSAVVRTYGWIAILSDSGLVNNALSAIGIAPLRLMFNKTGVVIGLTEILMPYMILALLAGFGRLDPRIEEAASTLGAPPFTIFRRIILPLTLPGIALGCLLCFVLAVSSFITPKLLGGGRVFLLATEIYDQAIVTLNWPLAATLSILVLVIFGGALVLYTRALRAIM</sequence>
<feature type="transmembrane region" description="Helical" evidence="8">
    <location>
        <begin position="21"/>
        <end position="44"/>
    </location>
</feature>
<evidence type="ECO:0000256" key="8">
    <source>
        <dbReference type="RuleBase" id="RU363032"/>
    </source>
</evidence>
<comment type="subcellular location">
    <subcellularLocation>
        <location evidence="1 8">Cell membrane</location>
        <topology evidence="1 8">Multi-pass membrane protein</topology>
    </subcellularLocation>
</comment>
<evidence type="ECO:0000256" key="1">
    <source>
        <dbReference type="ARBA" id="ARBA00004651"/>
    </source>
</evidence>
<dbReference type="PANTHER" id="PTHR42929:SF5">
    <property type="entry name" value="ABC TRANSPORTER PERMEASE PROTEIN"/>
    <property type="match status" value="1"/>
</dbReference>
<dbReference type="EMBL" id="PQFZ01000012">
    <property type="protein sequence ID" value="POR49208.1"/>
    <property type="molecule type" value="Genomic_DNA"/>
</dbReference>
<feature type="domain" description="ABC transmembrane type-1" evidence="9">
    <location>
        <begin position="82"/>
        <end position="286"/>
    </location>
</feature>
<dbReference type="InterPro" id="IPR000515">
    <property type="entry name" value="MetI-like"/>
</dbReference>
<evidence type="ECO:0000313" key="11">
    <source>
        <dbReference type="Proteomes" id="UP000236919"/>
    </source>
</evidence>
<keyword evidence="7 8" id="KW-0472">Membrane</keyword>
<feature type="transmembrane region" description="Helical" evidence="8">
    <location>
        <begin position="116"/>
        <end position="138"/>
    </location>
</feature>
<keyword evidence="5 8" id="KW-0812">Transmembrane</keyword>